<dbReference type="Gene3D" id="2.160.20.10">
    <property type="entry name" value="Single-stranded right-handed beta-helix, Pectin lyase-like"/>
    <property type="match status" value="1"/>
</dbReference>
<dbReference type="Pfam" id="PF11924">
    <property type="entry name" value="IAT_beta"/>
    <property type="match status" value="1"/>
</dbReference>
<dbReference type="Pfam" id="PF13229">
    <property type="entry name" value="Beta_helix"/>
    <property type="match status" value="1"/>
</dbReference>
<evidence type="ECO:0000313" key="4">
    <source>
        <dbReference type="Proteomes" id="UP000470384"/>
    </source>
</evidence>
<dbReference type="AlphaFoldDB" id="A0A845QDD7"/>
<sequence length="752" mass="77361">MIDRSVRRFVHLLGRLALGVALGTLVLAPGQAAASGTASTGGDSAWSGWAELGGYLGGSGSERGEAALFLPLMQSDESLVFTDVRGKLFEDQVSEINAAVGFRHMLPSGWNLGVWAGGDHRHSSEKNTFWAASGGVEALSEQFDVRINGYWALTDPKRSPGTTQARIEGSQIYIEGASEVPLSGVDGEIGTLVPLEWLGADPATQALRIYAGGFHFDADEAPDNISGPKARIEFRVDDIIPVMPGSRLSLEGEWRSDEVRGGNVEAGVRFRLPFTVVSGGAEVGRPRSVQWRRMTDGLERDTDIVTEPSGRELVEDAATGVALDRVAYADATTGITAPAAANGGNTLIVVDGSAGTLFGPQTLQANQTVVGGGGSVEVRGRTSGAVTTLTAPGARPTLRNLADAPTLNLVDRTHVAGLDVTGIPLNAFNDGVSIGSSAFVVLDDVSIRNVGGAGINAMDGNTLTLRNVSVGFTPFGPSLAINNANQVTVANSVFDTGLFGLFANDSNQITISNSTISNMCNDGVRIDDDNTLVLSGVTVSSICGDAVAFDNRNGITIAGTSFSGIGFDVLFGFDDNTVNVSDVTVSSANEDFIEVRDGNSITVTNSTATGLGGRGYLLSDRNTLSVTGGSVTAVLEGLDADDNNTITLTNTAITSTGGEEGVDISDGNVLTVTGTTISANGNNGLEMTVGNQVTVNMSVLAGTPTNTIRFDGAGNAVSGSGNVDNSAPTTAFCSDIGGQVGSIGFTNGTSCP</sequence>
<comment type="caution">
    <text evidence="3">The sequence shown here is derived from an EMBL/GenBank/DDBJ whole genome shotgun (WGS) entry which is preliminary data.</text>
</comment>
<keyword evidence="4" id="KW-1185">Reference proteome</keyword>
<evidence type="ECO:0000259" key="1">
    <source>
        <dbReference type="Pfam" id="PF11924"/>
    </source>
</evidence>
<dbReference type="SMART" id="SM00710">
    <property type="entry name" value="PbH1"/>
    <property type="match status" value="8"/>
</dbReference>
<dbReference type="EMBL" id="WXYQ01000009">
    <property type="protein sequence ID" value="NBG96592.1"/>
    <property type="molecule type" value="Genomic_DNA"/>
</dbReference>
<dbReference type="SUPFAM" id="SSF51126">
    <property type="entry name" value="Pectin lyase-like"/>
    <property type="match status" value="1"/>
</dbReference>
<dbReference type="InterPro" id="IPR038177">
    <property type="entry name" value="IAT_beta_sf"/>
</dbReference>
<accession>A0A845QDD7</accession>
<dbReference type="InterPro" id="IPR006626">
    <property type="entry name" value="PbH1"/>
</dbReference>
<dbReference type="InterPro" id="IPR006311">
    <property type="entry name" value="TAT_signal"/>
</dbReference>
<dbReference type="Proteomes" id="UP000470384">
    <property type="component" value="Unassembled WGS sequence"/>
</dbReference>
<feature type="domain" description="Inverse autotransporter beta-domain" evidence="1">
    <location>
        <begin position="65"/>
        <end position="179"/>
    </location>
</feature>
<dbReference type="Gene3D" id="2.40.160.160">
    <property type="entry name" value="Inverse autotransporter, beta-domain"/>
    <property type="match status" value="1"/>
</dbReference>
<proteinExistence type="predicted"/>
<evidence type="ECO:0008006" key="5">
    <source>
        <dbReference type="Google" id="ProtNLM"/>
    </source>
</evidence>
<organism evidence="3 4">
    <name type="scientific">Pyruvatibacter mobilis</name>
    <dbReference type="NCBI Taxonomy" id="1712261"/>
    <lineage>
        <taxon>Bacteria</taxon>
        <taxon>Pseudomonadati</taxon>
        <taxon>Pseudomonadota</taxon>
        <taxon>Alphaproteobacteria</taxon>
        <taxon>Hyphomicrobiales</taxon>
        <taxon>Parvibaculaceae</taxon>
        <taxon>Pyruvatibacter</taxon>
    </lineage>
</organism>
<dbReference type="InterPro" id="IPR024519">
    <property type="entry name" value="IAT_beta"/>
</dbReference>
<dbReference type="InterPro" id="IPR012334">
    <property type="entry name" value="Pectin_lyas_fold"/>
</dbReference>
<dbReference type="InterPro" id="IPR039448">
    <property type="entry name" value="Beta_helix"/>
</dbReference>
<dbReference type="RefSeq" id="WP_160588635.1">
    <property type="nucleotide sequence ID" value="NZ_BMHN01000001.1"/>
</dbReference>
<evidence type="ECO:0000259" key="2">
    <source>
        <dbReference type="Pfam" id="PF13229"/>
    </source>
</evidence>
<protein>
    <recommendedName>
        <fullName evidence="5">Right handed beta helix region</fullName>
    </recommendedName>
</protein>
<reference evidence="3 4" key="1">
    <citation type="journal article" date="2016" name="Int. J. Syst. Evol. Microbiol.">
        <title>Pyruvatibacter mobilis gen. nov., sp. nov., a marine bacterium from the culture broth of Picochlorum sp. 122.</title>
        <authorList>
            <person name="Wang G."/>
            <person name="Tang M."/>
            <person name="Wu H."/>
            <person name="Dai S."/>
            <person name="Li T."/>
            <person name="Chen C."/>
            <person name="He H."/>
            <person name="Fan J."/>
            <person name="Xiang W."/>
            <person name="Li X."/>
        </authorList>
    </citation>
    <scope>NUCLEOTIDE SEQUENCE [LARGE SCALE GENOMIC DNA]</scope>
    <source>
        <strain evidence="3 4">GYP-11</strain>
    </source>
</reference>
<evidence type="ECO:0000313" key="3">
    <source>
        <dbReference type="EMBL" id="NBG96592.1"/>
    </source>
</evidence>
<name>A0A845QDD7_9HYPH</name>
<feature type="domain" description="Right handed beta helix" evidence="2">
    <location>
        <begin position="500"/>
        <end position="628"/>
    </location>
</feature>
<dbReference type="GeneID" id="300654044"/>
<dbReference type="PROSITE" id="PS51318">
    <property type="entry name" value="TAT"/>
    <property type="match status" value="1"/>
</dbReference>
<dbReference type="OrthoDB" id="8320584at2"/>
<dbReference type="InterPro" id="IPR011050">
    <property type="entry name" value="Pectin_lyase_fold/virulence"/>
</dbReference>
<gene>
    <name evidence="3" type="ORF">GTQ45_12690</name>
</gene>